<dbReference type="GO" id="GO:0016706">
    <property type="term" value="F:2-oxoglutarate-dependent dioxygenase activity"/>
    <property type="evidence" value="ECO:0007669"/>
    <property type="project" value="UniProtKB-ARBA"/>
</dbReference>
<dbReference type="Gene3D" id="1.10.3210.10">
    <property type="entry name" value="Hypothetical protein af1432"/>
    <property type="match status" value="1"/>
</dbReference>
<evidence type="ECO:0000259" key="9">
    <source>
        <dbReference type="Pfam" id="PF01966"/>
    </source>
</evidence>
<dbReference type="InterPro" id="IPR042098">
    <property type="entry name" value="TauD-like_sf"/>
</dbReference>
<dbReference type="CDD" id="cd00077">
    <property type="entry name" value="HDc"/>
    <property type="match status" value="1"/>
</dbReference>
<feature type="domain" description="HD" evidence="9">
    <location>
        <begin position="539"/>
        <end position="605"/>
    </location>
</feature>
<dbReference type="InterPro" id="IPR050411">
    <property type="entry name" value="AlphaKG_dependent_hydroxylases"/>
</dbReference>
<dbReference type="GeneID" id="19940932"/>
<keyword evidence="7" id="KW-0560">Oxidoreductase</keyword>
<evidence type="ECO:0000259" key="11">
    <source>
        <dbReference type="Pfam" id="PF06155"/>
    </source>
</evidence>
<comment type="cofactor">
    <cofactor evidence="2">
        <name>L-ascorbate</name>
        <dbReference type="ChEBI" id="CHEBI:38290"/>
    </cofactor>
</comment>
<evidence type="ECO:0000256" key="7">
    <source>
        <dbReference type="ARBA" id="ARBA00023002"/>
    </source>
</evidence>
<dbReference type="InterPro" id="IPR003607">
    <property type="entry name" value="HD/PDEase_dom"/>
</dbReference>
<keyword evidence="4" id="KW-0479">Metal-binding</keyword>
<dbReference type="CDD" id="cd00250">
    <property type="entry name" value="CAS_like"/>
    <property type="match status" value="1"/>
</dbReference>
<feature type="domain" description="TauD/TfdA-like" evidence="10">
    <location>
        <begin position="165"/>
        <end position="407"/>
    </location>
</feature>
<evidence type="ECO:0000259" key="10">
    <source>
        <dbReference type="Pfam" id="PF02668"/>
    </source>
</evidence>
<dbReference type="AlphaFoldDB" id="T0SI42"/>
<keyword evidence="6" id="KW-0223">Dioxygenase</keyword>
<comment type="similarity">
    <text evidence="3">Belongs to the gamma-BBH/TMLD family.</text>
</comment>
<dbReference type="Pfam" id="PF02668">
    <property type="entry name" value="TauD"/>
    <property type="match status" value="1"/>
</dbReference>
<name>T0SI42_SAPDV</name>
<sequence length="685" mass="76499">MMHFLSRLSSPLARVATRRFPTAALQAAPPRRLNMPPMPLADIAYTQATDETLNLSWTDGHHSSFHYIWLRDNCHCPRCRHPVAEERLVDTLAIPMNIQPARVQALPASEATEAVVQIAWDDGHVSQYPVSFLFDNCFARQTPSSSFSSGPTLWTAADMAHGLPRFPYEHVISSEQGLLEWLEALDAYGFALLEGVPAGDDDAARAMAERIGLVRNTFWGPTWSVKSEPKPMNLSMTSEALHPHTDFGWSEAPPGLQFLHCVAFQSKDAIGGESTLADGYAIAAQLSSSHPEAFRLLSTVAIDHCFSSESQWFEHKAPILSLDPTTGRVRDVRFNQANRSPLRLHPDLVRPYYDAMRLWTAATRDPTHLLRFRLTEGDMLVFNNRRLLHGRTGYDAQATWRHLKGCYLDAEDYKSKLTMLRGRRHYSTKRYVRPPPPSHLDPGYDAFSAAFVSAALANVQDVIDAGATYDDGSSLKAVADAGAASFRTLADGNKADYVYQCSLYDHDIQVNLVPRLLGMLQKLEGDHVRLGTGTQVDLFEHSLQCATLAHTDGADEELVVCALLHDIGELLSPCNHGEIAGAILRPYISPERYWILAHHEIFQGYYYFHHVGGDRETRQQFADHPQFAATVDFCHKYDQAAFDPAADTYALSFFEPMLRRILSRKAYFFAPSHPKLGCVTGTSLT</sequence>
<evidence type="ECO:0000256" key="1">
    <source>
        <dbReference type="ARBA" id="ARBA00001954"/>
    </source>
</evidence>
<dbReference type="OMA" id="SEANWRI"/>
<dbReference type="Pfam" id="PF06155">
    <property type="entry name" value="GBBH-like_N"/>
    <property type="match status" value="1"/>
</dbReference>
<dbReference type="RefSeq" id="XP_008603895.1">
    <property type="nucleotide sequence ID" value="XM_008605673.1"/>
</dbReference>
<protein>
    <recommendedName>
        <fullName evidence="14">Gamma-butyrobetaine dioxygenase</fullName>
    </recommendedName>
</protein>
<dbReference type="PANTHER" id="PTHR10696">
    <property type="entry name" value="GAMMA-BUTYROBETAINE HYDROXYLASE-RELATED"/>
    <property type="match status" value="1"/>
</dbReference>
<keyword evidence="8" id="KW-0408">Iron</keyword>
<dbReference type="SUPFAM" id="SSF51197">
    <property type="entry name" value="Clavaminate synthase-like"/>
    <property type="match status" value="1"/>
</dbReference>
<dbReference type="eggNOG" id="KOG3888">
    <property type="taxonomic scope" value="Eukaryota"/>
</dbReference>
<dbReference type="GO" id="GO:0005739">
    <property type="term" value="C:mitochondrion"/>
    <property type="evidence" value="ECO:0007669"/>
    <property type="project" value="TreeGrafter"/>
</dbReference>
<evidence type="ECO:0000313" key="12">
    <source>
        <dbReference type="EMBL" id="EQC42472.1"/>
    </source>
</evidence>
<evidence type="ECO:0000256" key="5">
    <source>
        <dbReference type="ARBA" id="ARBA00022873"/>
    </source>
</evidence>
<evidence type="ECO:0000256" key="8">
    <source>
        <dbReference type="ARBA" id="ARBA00023004"/>
    </source>
</evidence>
<reference evidence="12 13" key="1">
    <citation type="submission" date="2012-04" db="EMBL/GenBank/DDBJ databases">
        <title>The Genome Sequence of Saprolegnia declina VS20.</title>
        <authorList>
            <consortium name="The Broad Institute Genome Sequencing Platform"/>
            <person name="Russ C."/>
            <person name="Nusbaum C."/>
            <person name="Tyler B."/>
            <person name="van West P."/>
            <person name="Dieguez-Uribeondo J."/>
            <person name="de Bruijn I."/>
            <person name="Tripathy S."/>
            <person name="Jiang R."/>
            <person name="Young S.K."/>
            <person name="Zeng Q."/>
            <person name="Gargeya S."/>
            <person name="Fitzgerald M."/>
            <person name="Haas B."/>
            <person name="Abouelleil A."/>
            <person name="Alvarado L."/>
            <person name="Arachchi H.M."/>
            <person name="Berlin A."/>
            <person name="Chapman S.B."/>
            <person name="Goldberg J."/>
            <person name="Griggs A."/>
            <person name="Gujja S."/>
            <person name="Hansen M."/>
            <person name="Howarth C."/>
            <person name="Imamovic A."/>
            <person name="Larimer J."/>
            <person name="McCowen C."/>
            <person name="Montmayeur A."/>
            <person name="Murphy C."/>
            <person name="Neiman D."/>
            <person name="Pearson M."/>
            <person name="Priest M."/>
            <person name="Roberts A."/>
            <person name="Saif S."/>
            <person name="Shea T."/>
            <person name="Sisk P."/>
            <person name="Sykes S."/>
            <person name="Wortman J."/>
            <person name="Nusbaum C."/>
            <person name="Birren B."/>
        </authorList>
    </citation>
    <scope>NUCLEOTIDE SEQUENCE [LARGE SCALE GENOMIC DNA]</scope>
    <source>
        <strain evidence="12 13">VS20</strain>
    </source>
</reference>
<organism evidence="12 13">
    <name type="scientific">Saprolegnia diclina (strain VS20)</name>
    <dbReference type="NCBI Taxonomy" id="1156394"/>
    <lineage>
        <taxon>Eukaryota</taxon>
        <taxon>Sar</taxon>
        <taxon>Stramenopiles</taxon>
        <taxon>Oomycota</taxon>
        <taxon>Saprolegniomycetes</taxon>
        <taxon>Saprolegniales</taxon>
        <taxon>Saprolegniaceae</taxon>
        <taxon>Saprolegnia</taxon>
    </lineage>
</organism>
<accession>T0SI42</accession>
<evidence type="ECO:0000256" key="4">
    <source>
        <dbReference type="ARBA" id="ARBA00022723"/>
    </source>
</evidence>
<dbReference type="InParanoid" id="T0SI42"/>
<comment type="cofactor">
    <cofactor evidence="1">
        <name>Fe(2+)</name>
        <dbReference type="ChEBI" id="CHEBI:29033"/>
    </cofactor>
</comment>
<gene>
    <name evidence="12" type="ORF">SDRG_00205</name>
</gene>
<dbReference type="GO" id="GO:0046872">
    <property type="term" value="F:metal ion binding"/>
    <property type="evidence" value="ECO:0007669"/>
    <property type="project" value="UniProtKB-KW"/>
</dbReference>
<dbReference type="STRING" id="1156394.T0SI42"/>
<dbReference type="GO" id="GO:0045329">
    <property type="term" value="P:carnitine biosynthetic process"/>
    <property type="evidence" value="ECO:0007669"/>
    <property type="project" value="UniProtKB-KW"/>
</dbReference>
<dbReference type="InterPro" id="IPR038492">
    <property type="entry name" value="GBBH-like_N_sf"/>
</dbReference>
<dbReference type="Gene3D" id="3.60.130.10">
    <property type="entry name" value="Clavaminate synthase-like"/>
    <property type="match status" value="1"/>
</dbReference>
<dbReference type="Proteomes" id="UP000030762">
    <property type="component" value="Unassembled WGS sequence"/>
</dbReference>
<dbReference type="PANTHER" id="PTHR10696:SF25">
    <property type="entry name" value="OXIDOREDUCTASE AIM17-RELATED"/>
    <property type="match status" value="1"/>
</dbReference>
<dbReference type="InterPro" id="IPR003819">
    <property type="entry name" value="TauD/TfdA-like"/>
</dbReference>
<dbReference type="OrthoDB" id="406634at2759"/>
<evidence type="ECO:0008006" key="14">
    <source>
        <dbReference type="Google" id="ProtNLM"/>
    </source>
</evidence>
<feature type="domain" description="Gamma-butyrobetaine hydroxylase-like N-terminal" evidence="11">
    <location>
        <begin position="48"/>
        <end position="133"/>
    </location>
</feature>
<dbReference type="FunFam" id="3.60.130.10:FF:000001">
    <property type="entry name" value="Trimethyllysine dioxygenase, mitochondrial"/>
    <property type="match status" value="1"/>
</dbReference>
<dbReference type="FunFam" id="3.30.2020.30:FF:000002">
    <property type="entry name" value="Putative gamma-butyrobetaine dioxygenase"/>
    <property type="match status" value="1"/>
</dbReference>
<dbReference type="InterPro" id="IPR010376">
    <property type="entry name" value="GBBH-like_N"/>
</dbReference>
<dbReference type="InterPro" id="IPR006674">
    <property type="entry name" value="HD_domain"/>
</dbReference>
<keyword evidence="13" id="KW-1185">Reference proteome</keyword>
<evidence type="ECO:0000256" key="6">
    <source>
        <dbReference type="ARBA" id="ARBA00022964"/>
    </source>
</evidence>
<dbReference type="Pfam" id="PF01966">
    <property type="entry name" value="HD"/>
    <property type="match status" value="1"/>
</dbReference>
<evidence type="ECO:0000256" key="3">
    <source>
        <dbReference type="ARBA" id="ARBA00008654"/>
    </source>
</evidence>
<dbReference type="VEuPathDB" id="FungiDB:SDRG_00205"/>
<evidence type="ECO:0000313" key="13">
    <source>
        <dbReference type="Proteomes" id="UP000030762"/>
    </source>
</evidence>
<evidence type="ECO:0000256" key="2">
    <source>
        <dbReference type="ARBA" id="ARBA00001961"/>
    </source>
</evidence>
<dbReference type="SUPFAM" id="SSF109604">
    <property type="entry name" value="HD-domain/PDEase-like"/>
    <property type="match status" value="1"/>
</dbReference>
<dbReference type="EMBL" id="JH767132">
    <property type="protein sequence ID" value="EQC42472.1"/>
    <property type="molecule type" value="Genomic_DNA"/>
</dbReference>
<dbReference type="Gene3D" id="3.30.2020.30">
    <property type="match status" value="1"/>
</dbReference>
<proteinExistence type="inferred from homology"/>
<keyword evidence="5" id="KW-0124">Carnitine biosynthesis</keyword>